<comment type="catalytic activity">
    <reaction evidence="8 9">
        <text>guanosine(26) in tRNA + 2 S-adenosyl-L-methionine = N(2)-dimethylguanosine(26) in tRNA + 2 S-adenosyl-L-homocysteine + 2 H(+)</text>
        <dbReference type="Rhea" id="RHEA:43140"/>
        <dbReference type="Rhea" id="RHEA-COMP:10359"/>
        <dbReference type="Rhea" id="RHEA-COMP:10360"/>
        <dbReference type="ChEBI" id="CHEBI:15378"/>
        <dbReference type="ChEBI" id="CHEBI:57856"/>
        <dbReference type="ChEBI" id="CHEBI:59789"/>
        <dbReference type="ChEBI" id="CHEBI:74269"/>
        <dbReference type="ChEBI" id="CHEBI:74513"/>
        <dbReference type="EC" id="2.1.1.216"/>
    </reaction>
</comment>
<accession>A0A9P6AZE3</accession>
<dbReference type="PANTHER" id="PTHR10631">
    <property type="entry name" value="N 2 ,N 2 -DIMETHYLGUANOSINE TRNA METHYLTRANSFERASE"/>
    <property type="match status" value="1"/>
</dbReference>
<reference evidence="11" key="1">
    <citation type="journal article" date="2020" name="Nat. Commun.">
        <title>Large-scale genome sequencing of mycorrhizal fungi provides insights into the early evolution of symbiotic traits.</title>
        <authorList>
            <person name="Miyauchi S."/>
            <person name="Kiss E."/>
            <person name="Kuo A."/>
            <person name="Drula E."/>
            <person name="Kohler A."/>
            <person name="Sanchez-Garcia M."/>
            <person name="Morin E."/>
            <person name="Andreopoulos B."/>
            <person name="Barry K.W."/>
            <person name="Bonito G."/>
            <person name="Buee M."/>
            <person name="Carver A."/>
            <person name="Chen C."/>
            <person name="Cichocki N."/>
            <person name="Clum A."/>
            <person name="Culley D."/>
            <person name="Crous P.W."/>
            <person name="Fauchery L."/>
            <person name="Girlanda M."/>
            <person name="Hayes R.D."/>
            <person name="Keri Z."/>
            <person name="LaButti K."/>
            <person name="Lipzen A."/>
            <person name="Lombard V."/>
            <person name="Magnuson J."/>
            <person name="Maillard F."/>
            <person name="Murat C."/>
            <person name="Nolan M."/>
            <person name="Ohm R.A."/>
            <person name="Pangilinan J."/>
            <person name="Pereira M.F."/>
            <person name="Perotto S."/>
            <person name="Peter M."/>
            <person name="Pfister S."/>
            <person name="Riley R."/>
            <person name="Sitrit Y."/>
            <person name="Stielow J.B."/>
            <person name="Szollosi G."/>
            <person name="Zifcakova L."/>
            <person name="Stursova M."/>
            <person name="Spatafora J.W."/>
            <person name="Tedersoo L."/>
            <person name="Vaario L.M."/>
            <person name="Yamada A."/>
            <person name="Yan M."/>
            <person name="Wang P."/>
            <person name="Xu J."/>
            <person name="Bruns T."/>
            <person name="Baldrian P."/>
            <person name="Vilgalys R."/>
            <person name="Dunand C."/>
            <person name="Henrissat B."/>
            <person name="Grigoriev I.V."/>
            <person name="Hibbett D."/>
            <person name="Nagy L.G."/>
            <person name="Martin F.M."/>
        </authorList>
    </citation>
    <scope>NUCLEOTIDE SEQUENCE</scope>
    <source>
        <strain evidence="11">UP504</strain>
    </source>
</reference>
<keyword evidence="6 9" id="KW-0694">RNA-binding</keyword>
<dbReference type="AlphaFoldDB" id="A0A9P6AZE3"/>
<comment type="caution">
    <text evidence="11">The sequence shown here is derived from an EMBL/GenBank/DDBJ whole genome shotgun (WGS) entry which is preliminary data.</text>
</comment>
<dbReference type="Gene3D" id="3.30.56.70">
    <property type="entry name" value="N2,N2-dimethylguanosine tRNA methyltransferase, C-terminal domain"/>
    <property type="match status" value="1"/>
</dbReference>
<dbReference type="SUPFAM" id="SSF53335">
    <property type="entry name" value="S-adenosyl-L-methionine-dependent methyltransferases"/>
    <property type="match status" value="1"/>
</dbReference>
<dbReference type="EC" id="2.1.1.216" evidence="7 9"/>
<comment type="similarity">
    <text evidence="9">Belongs to the class I-like SAM-binding methyltransferase superfamily. Trm1 family.</text>
</comment>
<evidence type="ECO:0000256" key="8">
    <source>
        <dbReference type="ARBA" id="ARBA00051897"/>
    </source>
</evidence>
<keyword evidence="3 9" id="KW-0808">Transferase</keyword>
<evidence type="ECO:0000313" key="12">
    <source>
        <dbReference type="Proteomes" id="UP000886523"/>
    </source>
</evidence>
<evidence type="ECO:0000256" key="10">
    <source>
        <dbReference type="SAM" id="MobiDB-lite"/>
    </source>
</evidence>
<dbReference type="Pfam" id="PF02005">
    <property type="entry name" value="TRM"/>
    <property type="match status" value="1"/>
</dbReference>
<keyword evidence="2 9" id="KW-0489">Methyltransferase</keyword>
<evidence type="ECO:0000256" key="1">
    <source>
        <dbReference type="ARBA" id="ARBA00022555"/>
    </source>
</evidence>
<feature type="region of interest" description="Disordered" evidence="10">
    <location>
        <begin position="96"/>
        <end position="115"/>
    </location>
</feature>
<keyword evidence="1 9" id="KW-0820">tRNA-binding</keyword>
<feature type="region of interest" description="Disordered" evidence="10">
    <location>
        <begin position="171"/>
        <end position="211"/>
    </location>
</feature>
<dbReference type="InterPro" id="IPR002905">
    <property type="entry name" value="Trm1"/>
</dbReference>
<feature type="region of interest" description="Disordered" evidence="10">
    <location>
        <begin position="539"/>
        <end position="573"/>
    </location>
</feature>
<keyword evidence="4 9" id="KW-0949">S-adenosyl-L-methionine</keyword>
<evidence type="ECO:0000256" key="2">
    <source>
        <dbReference type="ARBA" id="ARBA00022603"/>
    </source>
</evidence>
<sequence>MSSHSPIVVPEGFTLHKENSAYILLPSDNGAFLNTVQEFNRDLSIACIRAWSERNNRDKQAKFLQRQTQLDAKNATRKTKKRKTDGVLVHMDDESTGAQESVGVDPASLDKVKGPDTEYRTHKITILEPLSATGLRSIRYANEIPLVKHVIANDISLDAIAAMQRNVDINGLAPPGHSQSASEQPNPIKDPGDSAGPSAEPRKPTVTVNEGDATALMYSQRTAKTNVDVVDLDPYGTAAPFIDGAVQCVVDNGLLCITCTDLAVLAGNNYPEKCFANYGGMPLKAEYCHEAALRLVLHSVATAAARYGRSITPLLSLSIDFYVRIFVQVRAAPIEVKKLACNTAVYYVCTSCQAWHEQPLGKAIEKANESSGNVNRVYKTTVGPPTAQECEECASKYHVAGPMWSGPLHDREFVKEVLDLVNANPTSFGTTPRMQGMLTVASEELDVPFYFTPAKVAGFFQCNCPSLQDISSALLNAGHSVSRSHAAAGSIKTTASQRDIHDVFRSWIKLHPVKMSNIKEELQADFTRHPKTLTSSVKLVRYQQNPTPHWGPGTRAGGSKRKRSKEGKEESQE</sequence>
<dbReference type="Gene3D" id="3.40.50.150">
    <property type="entry name" value="Vaccinia Virus protein VP39"/>
    <property type="match status" value="1"/>
</dbReference>
<protein>
    <recommendedName>
        <fullName evidence="7 9">tRNA (guanine(26)-N(2))-dimethyltransferase</fullName>
        <ecNumber evidence="7 9">2.1.1.216</ecNumber>
    </recommendedName>
</protein>
<organism evidence="11 12">
    <name type="scientific">Hydnum rufescens UP504</name>
    <dbReference type="NCBI Taxonomy" id="1448309"/>
    <lineage>
        <taxon>Eukaryota</taxon>
        <taxon>Fungi</taxon>
        <taxon>Dikarya</taxon>
        <taxon>Basidiomycota</taxon>
        <taxon>Agaricomycotina</taxon>
        <taxon>Agaricomycetes</taxon>
        <taxon>Cantharellales</taxon>
        <taxon>Hydnaceae</taxon>
        <taxon>Hydnum</taxon>
    </lineage>
</organism>
<dbReference type="FunFam" id="3.30.56.70:FF:000001">
    <property type="entry name" value="tRNA (guanine(26)-N(2))-dimethyltransferase"/>
    <property type="match status" value="1"/>
</dbReference>
<dbReference type="GO" id="GO:0000049">
    <property type="term" value="F:tRNA binding"/>
    <property type="evidence" value="ECO:0007669"/>
    <property type="project" value="UniProtKB-UniRule"/>
</dbReference>
<dbReference type="GO" id="GO:0005634">
    <property type="term" value="C:nucleus"/>
    <property type="evidence" value="ECO:0007669"/>
    <property type="project" value="TreeGrafter"/>
</dbReference>
<gene>
    <name evidence="11" type="ORF">BS47DRAFT_1376523</name>
</gene>
<evidence type="ECO:0000256" key="4">
    <source>
        <dbReference type="ARBA" id="ARBA00022691"/>
    </source>
</evidence>
<evidence type="ECO:0000256" key="7">
    <source>
        <dbReference type="ARBA" id="ARBA00039099"/>
    </source>
</evidence>
<dbReference type="Proteomes" id="UP000886523">
    <property type="component" value="Unassembled WGS sequence"/>
</dbReference>
<keyword evidence="5 9" id="KW-0819">tRNA processing</keyword>
<dbReference type="PANTHER" id="PTHR10631:SF3">
    <property type="entry name" value="TRNA (GUANINE(26)-N(2))-DIMETHYLTRANSFERASE"/>
    <property type="match status" value="1"/>
</dbReference>
<dbReference type="PROSITE" id="PS51626">
    <property type="entry name" value="SAM_MT_TRM1"/>
    <property type="match status" value="1"/>
</dbReference>
<evidence type="ECO:0000256" key="6">
    <source>
        <dbReference type="ARBA" id="ARBA00022884"/>
    </source>
</evidence>
<evidence type="ECO:0000256" key="5">
    <source>
        <dbReference type="ARBA" id="ARBA00022694"/>
    </source>
</evidence>
<evidence type="ECO:0000256" key="3">
    <source>
        <dbReference type="ARBA" id="ARBA00022679"/>
    </source>
</evidence>
<dbReference type="InterPro" id="IPR029063">
    <property type="entry name" value="SAM-dependent_MTases_sf"/>
</dbReference>
<dbReference type="GO" id="GO:0002940">
    <property type="term" value="P:tRNA N2-guanine methylation"/>
    <property type="evidence" value="ECO:0007669"/>
    <property type="project" value="TreeGrafter"/>
</dbReference>
<name>A0A9P6AZE3_9AGAM</name>
<evidence type="ECO:0000313" key="11">
    <source>
        <dbReference type="EMBL" id="KAF9514517.1"/>
    </source>
</evidence>
<dbReference type="InterPro" id="IPR042296">
    <property type="entry name" value="tRNA_met_Trm1_C"/>
</dbReference>
<proteinExistence type="inferred from homology"/>
<dbReference type="GO" id="GO:0160104">
    <property type="term" value="F:tRNA (guanine(26)-N2)-dimethyltransferase activity"/>
    <property type="evidence" value="ECO:0007669"/>
    <property type="project" value="UniProtKB-UniRule"/>
</dbReference>
<keyword evidence="12" id="KW-1185">Reference proteome</keyword>
<dbReference type="OrthoDB" id="6349953at2759"/>
<dbReference type="EMBL" id="MU128960">
    <property type="protein sequence ID" value="KAF9514517.1"/>
    <property type="molecule type" value="Genomic_DNA"/>
</dbReference>
<evidence type="ECO:0000256" key="9">
    <source>
        <dbReference type="PROSITE-ProRule" id="PRU00958"/>
    </source>
</evidence>